<dbReference type="Proteomes" id="UP001500902">
    <property type="component" value="Unassembled WGS sequence"/>
</dbReference>
<comment type="caution">
    <text evidence="1">The sequence shown here is derived from an EMBL/GenBank/DDBJ whole genome shotgun (WGS) entry which is preliminary data.</text>
</comment>
<keyword evidence="2" id="KW-1185">Reference proteome</keyword>
<evidence type="ECO:0000313" key="1">
    <source>
        <dbReference type="EMBL" id="GAA3682931.1"/>
    </source>
</evidence>
<organism evidence="1 2">
    <name type="scientific">Nonomuraea antimicrobica</name>
    <dbReference type="NCBI Taxonomy" id="561173"/>
    <lineage>
        <taxon>Bacteria</taxon>
        <taxon>Bacillati</taxon>
        <taxon>Actinomycetota</taxon>
        <taxon>Actinomycetes</taxon>
        <taxon>Streptosporangiales</taxon>
        <taxon>Streptosporangiaceae</taxon>
        <taxon>Nonomuraea</taxon>
    </lineage>
</organism>
<reference evidence="2" key="1">
    <citation type="journal article" date="2019" name="Int. J. Syst. Evol. Microbiol.">
        <title>The Global Catalogue of Microorganisms (GCM) 10K type strain sequencing project: providing services to taxonomists for standard genome sequencing and annotation.</title>
        <authorList>
            <consortium name="The Broad Institute Genomics Platform"/>
            <consortium name="The Broad Institute Genome Sequencing Center for Infectious Disease"/>
            <person name="Wu L."/>
            <person name="Ma J."/>
        </authorList>
    </citation>
    <scope>NUCLEOTIDE SEQUENCE [LARGE SCALE GENOMIC DNA]</scope>
    <source>
        <strain evidence="2">JCM 16904</strain>
    </source>
</reference>
<sequence>MVPKPAFIEAPWTFTGGRFLACGLLESVDDAPHPALARMAAAAAQVRTVTQ</sequence>
<proteinExistence type="predicted"/>
<dbReference type="EMBL" id="BAAAZP010000099">
    <property type="protein sequence ID" value="GAA3682931.1"/>
    <property type="molecule type" value="Genomic_DNA"/>
</dbReference>
<protein>
    <submittedName>
        <fullName evidence="1">Uncharacterized protein</fullName>
    </submittedName>
</protein>
<accession>A0ABP7CAS8</accession>
<evidence type="ECO:0000313" key="2">
    <source>
        <dbReference type="Proteomes" id="UP001500902"/>
    </source>
</evidence>
<name>A0ABP7CAS8_9ACTN</name>
<gene>
    <name evidence="1" type="ORF">GCM10022224_054280</name>
</gene>